<name>A0ACC3BW95_PYRYE</name>
<accession>A0ACC3BW95</accession>
<reference evidence="1" key="1">
    <citation type="submission" date="2019-11" db="EMBL/GenBank/DDBJ databases">
        <title>Nori genome reveals adaptations in red seaweeds to the harsh intertidal environment.</title>
        <authorList>
            <person name="Wang D."/>
            <person name="Mao Y."/>
        </authorList>
    </citation>
    <scope>NUCLEOTIDE SEQUENCE</scope>
    <source>
        <tissue evidence="1">Gametophyte</tissue>
    </source>
</reference>
<dbReference type="EMBL" id="CM020618">
    <property type="protein sequence ID" value="KAK1862199.1"/>
    <property type="molecule type" value="Genomic_DNA"/>
</dbReference>
<keyword evidence="2" id="KW-1185">Reference proteome</keyword>
<evidence type="ECO:0000313" key="1">
    <source>
        <dbReference type="EMBL" id="KAK1862199.1"/>
    </source>
</evidence>
<organism evidence="1 2">
    <name type="scientific">Pyropia yezoensis</name>
    <name type="common">Susabi-nori</name>
    <name type="synonym">Porphyra yezoensis</name>
    <dbReference type="NCBI Taxonomy" id="2788"/>
    <lineage>
        <taxon>Eukaryota</taxon>
        <taxon>Rhodophyta</taxon>
        <taxon>Bangiophyceae</taxon>
        <taxon>Bangiales</taxon>
        <taxon>Bangiaceae</taxon>
        <taxon>Pyropia</taxon>
    </lineage>
</organism>
<proteinExistence type="predicted"/>
<gene>
    <name evidence="1" type="ORF">I4F81_004774</name>
</gene>
<sequence length="806" mass="85746">MATEAKDGGEAVASVADDGAPSAVGGLDGETSLKRARPFATPVATVACDAPASTRKRSVKAASSATAAAGVGAAGPAGGTPVSLLSADVPAVDCRLPALRAASSSRLLALQADLGALQDKLRGVEQTTRDKKTEATMLVEKLHKIDEKLAKPGLRQETESHLRAMWQSYADDKKVANMALASSMLDERRIKDSMEARRQQIVADQTARRQTGTEVPSVLDRLQAAELPAVREQYAQHQLDGPQFDLRGSDDVVHALHECALGNLAPASGKSQVLVVSGPSGSGKTRVGFEALCRSSGVFGDLLMALEERAGCPVLTIPLFIDFNNGYRFDGDVDVSSMDLNLGVRLAARALCVSTLSVKSDNGKGLDGLETGSVLTAIAKGALRRASEATASPPGVVLLGLHLDEYQYYLRRLMARNQYSEEEARSCFKDMLSAANDWVRSAAAVLGVEMVFFPVVTGTPVAGLPLELTDKLQQNRITPGRLSLNASAELVADVITAGAALSPLRPGVLMALLGSAPARNALGDTDFLPRHAVRLGGEALNALPVAVDGAAVVSGIDWALAMGPVVMSTLPLKDVRNGETLAQLSLSQAPLRLDRTSSPLERVLADAEVAGVVKLEAVGEVSYVVRVPLVQLRRWGLASILPAHLLSQTICTWEQVEVIVGYCLTAALQPGLRSSPIFVHELLPGALGSDELRPRKLILEEPCSLYVEETKFMTSLQSVPQKKLALRARKECETVHDEVLLTDGVFLACRGNVAVDIRFSLPMHRRGKSSGVLHVFVQTKHTETGSKVSDTEVNDWYKVITRATQT</sequence>
<evidence type="ECO:0000313" key="2">
    <source>
        <dbReference type="Proteomes" id="UP000798662"/>
    </source>
</evidence>
<protein>
    <submittedName>
        <fullName evidence="1">Uncharacterized protein</fullName>
    </submittedName>
</protein>
<dbReference type="Proteomes" id="UP000798662">
    <property type="component" value="Chromosome 1"/>
</dbReference>
<comment type="caution">
    <text evidence="1">The sequence shown here is derived from an EMBL/GenBank/DDBJ whole genome shotgun (WGS) entry which is preliminary data.</text>
</comment>